<keyword evidence="1" id="KW-0472">Membrane</keyword>
<organism evidence="2 3">
    <name type="scientific">Anatilimnocola aggregata</name>
    <dbReference type="NCBI Taxonomy" id="2528021"/>
    <lineage>
        <taxon>Bacteria</taxon>
        <taxon>Pseudomonadati</taxon>
        <taxon>Planctomycetota</taxon>
        <taxon>Planctomycetia</taxon>
        <taxon>Pirellulales</taxon>
        <taxon>Pirellulaceae</taxon>
        <taxon>Anatilimnocola</taxon>
    </lineage>
</organism>
<name>A0A517Y7L9_9BACT</name>
<keyword evidence="3" id="KW-1185">Reference proteome</keyword>
<dbReference type="EMBL" id="CP036274">
    <property type="protein sequence ID" value="QDU26207.1"/>
    <property type="molecule type" value="Genomic_DNA"/>
</dbReference>
<sequence>MTEQNLQTILQELTELRGRVAQLEAEAVENETPASREWSRGFYLTYYATAGFFLGMIAALVSLAFNVVGSVLFGAPDQHPLQLIKIYLTFGLGERALEPLPDGLILIFGCCLYIATGMFLGIPFQIILTRFANGGGLAKRLAIATVLSLAIWLINFYLILSWLQPALFGGNWIVNPEHLPIWVAVLTHLVFGWTMALVYPLGKFEPYQARTK</sequence>
<feature type="transmembrane region" description="Helical" evidence="1">
    <location>
        <begin position="141"/>
        <end position="160"/>
    </location>
</feature>
<gene>
    <name evidence="2" type="ORF">ETAA8_12820</name>
</gene>
<keyword evidence="1" id="KW-1133">Transmembrane helix</keyword>
<dbReference type="KEGG" id="aagg:ETAA8_12820"/>
<reference evidence="2 3" key="1">
    <citation type="submission" date="2019-02" db="EMBL/GenBank/DDBJ databases">
        <title>Deep-cultivation of Planctomycetes and their phenomic and genomic characterization uncovers novel biology.</title>
        <authorList>
            <person name="Wiegand S."/>
            <person name="Jogler M."/>
            <person name="Boedeker C."/>
            <person name="Pinto D."/>
            <person name="Vollmers J."/>
            <person name="Rivas-Marin E."/>
            <person name="Kohn T."/>
            <person name="Peeters S.H."/>
            <person name="Heuer A."/>
            <person name="Rast P."/>
            <person name="Oberbeckmann S."/>
            <person name="Bunk B."/>
            <person name="Jeske O."/>
            <person name="Meyerdierks A."/>
            <person name="Storesund J.E."/>
            <person name="Kallscheuer N."/>
            <person name="Luecker S."/>
            <person name="Lage O.M."/>
            <person name="Pohl T."/>
            <person name="Merkel B.J."/>
            <person name="Hornburger P."/>
            <person name="Mueller R.-W."/>
            <person name="Bruemmer F."/>
            <person name="Labrenz M."/>
            <person name="Spormann A.M."/>
            <person name="Op den Camp H."/>
            <person name="Overmann J."/>
            <person name="Amann R."/>
            <person name="Jetten M.S.M."/>
            <person name="Mascher T."/>
            <person name="Medema M.H."/>
            <person name="Devos D.P."/>
            <person name="Kaster A.-K."/>
            <person name="Ovreas L."/>
            <person name="Rohde M."/>
            <person name="Galperin M.Y."/>
            <person name="Jogler C."/>
        </authorList>
    </citation>
    <scope>NUCLEOTIDE SEQUENCE [LARGE SCALE GENOMIC DNA]</scope>
    <source>
        <strain evidence="2 3">ETA_A8</strain>
    </source>
</reference>
<evidence type="ECO:0000313" key="2">
    <source>
        <dbReference type="EMBL" id="QDU26207.1"/>
    </source>
</evidence>
<feature type="transmembrane region" description="Helical" evidence="1">
    <location>
        <begin position="104"/>
        <end position="129"/>
    </location>
</feature>
<keyword evidence="1" id="KW-0812">Transmembrane</keyword>
<feature type="transmembrane region" description="Helical" evidence="1">
    <location>
        <begin position="180"/>
        <end position="202"/>
    </location>
</feature>
<dbReference type="OrthoDB" id="260679at2"/>
<dbReference type="RefSeq" id="WP_145086401.1">
    <property type="nucleotide sequence ID" value="NZ_CP036274.1"/>
</dbReference>
<feature type="transmembrane region" description="Helical" evidence="1">
    <location>
        <begin position="44"/>
        <end position="65"/>
    </location>
</feature>
<dbReference type="AlphaFoldDB" id="A0A517Y7L9"/>
<evidence type="ECO:0000256" key="1">
    <source>
        <dbReference type="SAM" id="Phobius"/>
    </source>
</evidence>
<dbReference type="Proteomes" id="UP000315017">
    <property type="component" value="Chromosome"/>
</dbReference>
<protein>
    <submittedName>
        <fullName evidence="2">Uncharacterized protein</fullName>
    </submittedName>
</protein>
<accession>A0A517Y7L9</accession>
<proteinExistence type="predicted"/>
<evidence type="ECO:0000313" key="3">
    <source>
        <dbReference type="Proteomes" id="UP000315017"/>
    </source>
</evidence>